<dbReference type="EMBL" id="MW481326">
    <property type="protein sequence ID" value="QSL99026.1"/>
    <property type="molecule type" value="Genomic_DNA"/>
</dbReference>
<name>A0A899ILI1_9CAUD</name>
<evidence type="ECO:0000313" key="1">
    <source>
        <dbReference type="EMBL" id="QSL99026.1"/>
    </source>
</evidence>
<organism evidence="1 2">
    <name type="scientific">Escherichia phage vB_EcoM-Pr103Blw</name>
    <dbReference type="NCBI Taxonomy" id="2806548"/>
    <lineage>
        <taxon>Viruses</taxon>
        <taxon>Duplodnaviria</taxon>
        <taxon>Heunggongvirae</taxon>
        <taxon>Uroviricota</taxon>
        <taxon>Caudoviricetes</taxon>
        <taxon>Andersonviridae</taxon>
        <taxon>Ounavirinae</taxon>
        <taxon>Felixounavirus</taxon>
        <taxon>Felixounavirus Pr103Blw</taxon>
    </lineage>
</organism>
<keyword evidence="2" id="KW-1185">Reference proteome</keyword>
<gene>
    <name evidence="1" type="ORF">Pr103Blw_00086</name>
</gene>
<protein>
    <submittedName>
        <fullName evidence="1">Uncharacterized protein</fullName>
    </submittedName>
</protein>
<proteinExistence type="predicted"/>
<evidence type="ECO:0000313" key="2">
    <source>
        <dbReference type="Proteomes" id="UP000662748"/>
    </source>
</evidence>
<reference evidence="1 2" key="1">
    <citation type="submission" date="2021-01" db="EMBL/GenBank/DDBJ databases">
        <title>Characterization of two new Shiga Toxin-Producing Escherichia coli O103-infecting phages isolated from agricultural environment.</title>
        <authorList>
            <person name="Zhang Y."/>
            <person name="Liao Y.-T."/>
            <person name="Salvador A."/>
            <person name="Wu V.C."/>
        </authorList>
    </citation>
    <scope>NUCLEOTIDE SEQUENCE [LARGE SCALE GENOMIC DNA]</scope>
</reference>
<accession>A0A899ILI1</accession>
<sequence length="186" mass="22070">MIYTKHFNHKEFEHNLRCIHLRLNDYSLRRSWYKIKKADYSDKAPKKRAILQFWYETNATPLNYEDFYEEFENICENLCTPQFDNIGALLSDLYERFSKYAFKVQFRDCVKYCDGSLKLYKLGIRGKIAYKTKDGDFIDLYGRGIINLPEQCFEPYGEALSETGIIIPVRKHTLQGELNDNTVQTK</sequence>
<dbReference type="Proteomes" id="UP000662748">
    <property type="component" value="Segment"/>
</dbReference>